<dbReference type="EMBL" id="BARW01017129">
    <property type="protein sequence ID" value="GAI99177.1"/>
    <property type="molecule type" value="Genomic_DNA"/>
</dbReference>
<comment type="caution">
    <text evidence="3">The sequence shown here is derived from an EMBL/GenBank/DDBJ whole genome shotgun (WGS) entry which is preliminary data.</text>
</comment>
<evidence type="ECO:0000256" key="1">
    <source>
        <dbReference type="SAM" id="Phobius"/>
    </source>
</evidence>
<protein>
    <recommendedName>
        <fullName evidence="2">Transglutaminase-like domain-containing protein</fullName>
    </recommendedName>
</protein>
<feature type="non-terminal residue" evidence="3">
    <location>
        <position position="281"/>
    </location>
</feature>
<dbReference type="AlphaFoldDB" id="X1T1H4"/>
<dbReference type="SUPFAM" id="SSF54001">
    <property type="entry name" value="Cysteine proteinases"/>
    <property type="match status" value="1"/>
</dbReference>
<feature type="non-terminal residue" evidence="3">
    <location>
        <position position="1"/>
    </location>
</feature>
<dbReference type="Pfam" id="PF01841">
    <property type="entry name" value="Transglut_core"/>
    <property type="match status" value="1"/>
</dbReference>
<dbReference type="Gene3D" id="3.10.620.30">
    <property type="match status" value="1"/>
</dbReference>
<feature type="domain" description="Transglutaminase-like" evidence="2">
    <location>
        <begin position="124"/>
        <end position="190"/>
    </location>
</feature>
<proteinExistence type="predicted"/>
<feature type="transmembrane region" description="Helical" evidence="1">
    <location>
        <begin position="50"/>
        <end position="71"/>
    </location>
</feature>
<name>X1T1H4_9ZZZZ</name>
<evidence type="ECO:0000259" key="2">
    <source>
        <dbReference type="Pfam" id="PF01841"/>
    </source>
</evidence>
<dbReference type="InterPro" id="IPR038765">
    <property type="entry name" value="Papain-like_cys_pep_sf"/>
</dbReference>
<gene>
    <name evidence="3" type="ORF">S12H4_29662</name>
</gene>
<reference evidence="3" key="1">
    <citation type="journal article" date="2014" name="Front. Microbiol.">
        <title>High frequency of phylogenetically diverse reductive dehalogenase-homologous genes in deep subseafloor sedimentary metagenomes.</title>
        <authorList>
            <person name="Kawai M."/>
            <person name="Futagami T."/>
            <person name="Toyoda A."/>
            <person name="Takaki Y."/>
            <person name="Nishi S."/>
            <person name="Hori S."/>
            <person name="Arai W."/>
            <person name="Tsubouchi T."/>
            <person name="Morono Y."/>
            <person name="Uchiyama I."/>
            <person name="Ito T."/>
            <person name="Fujiyama A."/>
            <person name="Inagaki F."/>
            <person name="Takami H."/>
        </authorList>
    </citation>
    <scope>NUCLEOTIDE SEQUENCE</scope>
    <source>
        <strain evidence="3">Expedition CK06-06</strain>
    </source>
</reference>
<keyword evidence="1" id="KW-0812">Transmembrane</keyword>
<organism evidence="3">
    <name type="scientific">marine sediment metagenome</name>
    <dbReference type="NCBI Taxonomy" id="412755"/>
    <lineage>
        <taxon>unclassified sequences</taxon>
        <taxon>metagenomes</taxon>
        <taxon>ecological metagenomes</taxon>
    </lineage>
</organism>
<dbReference type="InterPro" id="IPR002931">
    <property type="entry name" value="Transglutaminase-like"/>
</dbReference>
<keyword evidence="1" id="KW-1133">Transmembrane helix</keyword>
<sequence>GEATGIELVERNRAYAISAIEEILWERGKLPTSSSHSSGRSMADKEDVKILKVLLPVVGIGTAVIVAYAVLVRVFALGQRVYSQDGQYLISVRDTQWNDIRDFIQPDNPDVIAAYRQIGPDPWRLYDFVCRNIDYRRDIGEFWAFPSEVLAWEAADCEDTSNLLTSLLCCGGINAYTVIGDYQGYGHAWVDRGGQIYETTYTRAQPVPDPEHYIPYCLFNDREVIELWPGALGEVFELGRNEVAKLNLIAAAIGNEVPPECPSCWPFMAVGLVTGGILGTG</sequence>
<keyword evidence="1" id="KW-0472">Membrane</keyword>
<evidence type="ECO:0000313" key="3">
    <source>
        <dbReference type="EMBL" id="GAI99177.1"/>
    </source>
</evidence>
<accession>X1T1H4</accession>